<feature type="transmembrane region" description="Helical" evidence="1">
    <location>
        <begin position="20"/>
        <end position="37"/>
    </location>
</feature>
<keyword evidence="1" id="KW-0472">Membrane</keyword>
<evidence type="ECO:0000313" key="2">
    <source>
        <dbReference type="Proteomes" id="UP000492821"/>
    </source>
</evidence>
<dbReference type="AlphaFoldDB" id="A0A7E4V2U1"/>
<evidence type="ECO:0000313" key="3">
    <source>
        <dbReference type="WBParaSite" id="Pan_g15526.t1"/>
    </source>
</evidence>
<dbReference type="Proteomes" id="UP000492821">
    <property type="component" value="Unassembled WGS sequence"/>
</dbReference>
<protein>
    <submittedName>
        <fullName evidence="3">G_PROTEIN_RECEP_F1_2 domain-containing protein</fullName>
    </submittedName>
</protein>
<proteinExistence type="predicted"/>
<feature type="transmembrane region" description="Helical" evidence="1">
    <location>
        <begin position="49"/>
        <end position="70"/>
    </location>
</feature>
<sequence length="148" mass="17014">MSDMSTLLYFRDAKRRLSPYAAPIGVAFNLFLLWLIVKKSTPTMKNFKKVLLLTCISELIFSAMNFFFVLTLTVEDGTYFCVIEGIFGHVSPFWTFVGYDAFLYFVYASVSNNTVMFFYRYLVVCRSKTLNAGLFMCSQCDIWACCVS</sequence>
<keyword evidence="2" id="KW-1185">Reference proteome</keyword>
<reference evidence="2" key="1">
    <citation type="journal article" date="2013" name="Genetics">
        <title>The draft genome and transcriptome of Panagrellus redivivus are shaped by the harsh demands of a free-living lifestyle.</title>
        <authorList>
            <person name="Srinivasan J."/>
            <person name="Dillman A.R."/>
            <person name="Macchietto M.G."/>
            <person name="Heikkinen L."/>
            <person name="Lakso M."/>
            <person name="Fracchia K.M."/>
            <person name="Antoshechkin I."/>
            <person name="Mortazavi A."/>
            <person name="Wong G."/>
            <person name="Sternberg P.W."/>
        </authorList>
    </citation>
    <scope>NUCLEOTIDE SEQUENCE [LARGE SCALE GENOMIC DNA]</scope>
    <source>
        <strain evidence="2">MT8872</strain>
    </source>
</reference>
<name>A0A7E4V2U1_PANRE</name>
<feature type="transmembrane region" description="Helical" evidence="1">
    <location>
        <begin position="101"/>
        <end position="122"/>
    </location>
</feature>
<organism evidence="2 3">
    <name type="scientific">Panagrellus redivivus</name>
    <name type="common">Microworm</name>
    <dbReference type="NCBI Taxonomy" id="6233"/>
    <lineage>
        <taxon>Eukaryota</taxon>
        <taxon>Metazoa</taxon>
        <taxon>Ecdysozoa</taxon>
        <taxon>Nematoda</taxon>
        <taxon>Chromadorea</taxon>
        <taxon>Rhabditida</taxon>
        <taxon>Tylenchina</taxon>
        <taxon>Panagrolaimomorpha</taxon>
        <taxon>Panagrolaimoidea</taxon>
        <taxon>Panagrolaimidae</taxon>
        <taxon>Panagrellus</taxon>
    </lineage>
</organism>
<keyword evidence="1" id="KW-0812">Transmembrane</keyword>
<dbReference type="Pfam" id="PF10317">
    <property type="entry name" value="7TM_GPCR_Srd"/>
    <property type="match status" value="1"/>
</dbReference>
<evidence type="ECO:0000256" key="1">
    <source>
        <dbReference type="SAM" id="Phobius"/>
    </source>
</evidence>
<dbReference type="WBParaSite" id="Pan_g15526.t1">
    <property type="protein sequence ID" value="Pan_g15526.t1"/>
    <property type="gene ID" value="Pan_g15526"/>
</dbReference>
<dbReference type="InterPro" id="IPR019421">
    <property type="entry name" value="7TM_GPCR_serpentine_rcpt_Srd"/>
</dbReference>
<keyword evidence="1" id="KW-1133">Transmembrane helix</keyword>
<accession>A0A7E4V2U1</accession>
<dbReference type="SUPFAM" id="SSF81321">
    <property type="entry name" value="Family A G protein-coupled receptor-like"/>
    <property type="match status" value="1"/>
</dbReference>
<reference evidence="3" key="2">
    <citation type="submission" date="2020-10" db="UniProtKB">
        <authorList>
            <consortium name="WormBaseParasite"/>
        </authorList>
    </citation>
    <scope>IDENTIFICATION</scope>
</reference>